<evidence type="ECO:0000259" key="5">
    <source>
        <dbReference type="PROSITE" id="PS50042"/>
    </source>
</evidence>
<protein>
    <submittedName>
        <fullName evidence="7">Crp/Fnr family transcriptional regulator</fullName>
    </submittedName>
</protein>
<keyword evidence="2" id="KW-0238">DNA-binding</keyword>
<evidence type="ECO:0000256" key="1">
    <source>
        <dbReference type="ARBA" id="ARBA00023015"/>
    </source>
</evidence>
<keyword evidence="1" id="KW-0805">Transcription regulation</keyword>
<dbReference type="PROSITE" id="PS50042">
    <property type="entry name" value="CNMP_BINDING_3"/>
    <property type="match status" value="1"/>
</dbReference>
<proteinExistence type="predicted"/>
<dbReference type="InterPro" id="IPR036388">
    <property type="entry name" value="WH-like_DNA-bd_sf"/>
</dbReference>
<evidence type="ECO:0000256" key="2">
    <source>
        <dbReference type="ARBA" id="ARBA00023125"/>
    </source>
</evidence>
<dbReference type="SUPFAM" id="SSF46785">
    <property type="entry name" value="Winged helix' DNA-binding domain"/>
    <property type="match status" value="1"/>
</dbReference>
<dbReference type="AlphaFoldDB" id="A0A261EZC8"/>
<evidence type="ECO:0000256" key="4">
    <source>
        <dbReference type="SAM" id="MobiDB-lite"/>
    </source>
</evidence>
<dbReference type="InterPro" id="IPR000595">
    <property type="entry name" value="cNMP-bd_dom"/>
</dbReference>
<name>A0A261EZC8_9BIFI</name>
<keyword evidence="3" id="KW-0804">Transcription</keyword>
<dbReference type="EMBL" id="MWWR01000005">
    <property type="protein sequence ID" value="OZG52183.1"/>
    <property type="molecule type" value="Genomic_DNA"/>
</dbReference>
<dbReference type="SMART" id="SM00100">
    <property type="entry name" value="cNMP"/>
    <property type="match status" value="1"/>
</dbReference>
<dbReference type="InterPro" id="IPR012318">
    <property type="entry name" value="HTH_CRP"/>
</dbReference>
<dbReference type="InterPro" id="IPR018490">
    <property type="entry name" value="cNMP-bd_dom_sf"/>
</dbReference>
<dbReference type="Pfam" id="PF00027">
    <property type="entry name" value="cNMP_binding"/>
    <property type="match status" value="1"/>
</dbReference>
<dbReference type="Proteomes" id="UP000216725">
    <property type="component" value="Unassembled WGS sequence"/>
</dbReference>
<evidence type="ECO:0000313" key="7">
    <source>
        <dbReference type="EMBL" id="OZG52183.1"/>
    </source>
</evidence>
<accession>A0A261EZC8</accession>
<dbReference type="PANTHER" id="PTHR24567:SF74">
    <property type="entry name" value="HTH-TYPE TRANSCRIPTIONAL REGULATOR ARCR"/>
    <property type="match status" value="1"/>
</dbReference>
<evidence type="ECO:0000259" key="6">
    <source>
        <dbReference type="PROSITE" id="PS51063"/>
    </source>
</evidence>
<feature type="domain" description="HTH crp-type" evidence="6">
    <location>
        <begin position="181"/>
        <end position="254"/>
    </location>
</feature>
<dbReference type="PANTHER" id="PTHR24567">
    <property type="entry name" value="CRP FAMILY TRANSCRIPTIONAL REGULATORY PROTEIN"/>
    <property type="match status" value="1"/>
</dbReference>
<dbReference type="GO" id="GO:0003677">
    <property type="term" value="F:DNA binding"/>
    <property type="evidence" value="ECO:0007669"/>
    <property type="project" value="UniProtKB-KW"/>
</dbReference>
<feature type="domain" description="Cyclic nucleotide-binding" evidence="5">
    <location>
        <begin position="44"/>
        <end position="134"/>
    </location>
</feature>
<dbReference type="PROSITE" id="PS51063">
    <property type="entry name" value="HTH_CRP_2"/>
    <property type="match status" value="1"/>
</dbReference>
<dbReference type="GO" id="GO:0003700">
    <property type="term" value="F:DNA-binding transcription factor activity"/>
    <property type="evidence" value="ECO:0007669"/>
    <property type="project" value="TreeGrafter"/>
</dbReference>
<dbReference type="Pfam" id="PF13545">
    <property type="entry name" value="HTH_Crp_2"/>
    <property type="match status" value="1"/>
</dbReference>
<dbReference type="CDD" id="cd00092">
    <property type="entry name" value="HTH_CRP"/>
    <property type="match status" value="1"/>
</dbReference>
<evidence type="ECO:0000256" key="3">
    <source>
        <dbReference type="ARBA" id="ARBA00023163"/>
    </source>
</evidence>
<dbReference type="Gene3D" id="2.60.120.10">
    <property type="entry name" value="Jelly Rolls"/>
    <property type="match status" value="1"/>
</dbReference>
<dbReference type="SMART" id="SM00419">
    <property type="entry name" value="HTH_CRP"/>
    <property type="match status" value="1"/>
</dbReference>
<dbReference type="Gene3D" id="1.10.10.10">
    <property type="entry name" value="Winged helix-like DNA-binding domain superfamily/Winged helix DNA-binding domain"/>
    <property type="match status" value="1"/>
</dbReference>
<feature type="region of interest" description="Disordered" evidence="4">
    <location>
        <begin position="1"/>
        <end position="34"/>
    </location>
</feature>
<dbReference type="FunFam" id="1.10.10.10:FF:000019">
    <property type="entry name" value="Crp/Fnr family transcriptional regulator"/>
    <property type="match status" value="1"/>
</dbReference>
<keyword evidence="8" id="KW-1185">Reference proteome</keyword>
<evidence type="ECO:0000313" key="8">
    <source>
        <dbReference type="Proteomes" id="UP000216725"/>
    </source>
</evidence>
<gene>
    <name evidence="7" type="ORF">PSRA_0733</name>
</gene>
<dbReference type="SUPFAM" id="SSF51206">
    <property type="entry name" value="cAMP-binding domain-like"/>
    <property type="match status" value="1"/>
</dbReference>
<dbReference type="InterPro" id="IPR050397">
    <property type="entry name" value="Env_Response_Regulators"/>
</dbReference>
<organism evidence="7 8">
    <name type="scientific">Pseudoscardovia radai</name>
    <dbReference type="NCBI Taxonomy" id="987066"/>
    <lineage>
        <taxon>Bacteria</taxon>
        <taxon>Bacillati</taxon>
        <taxon>Actinomycetota</taxon>
        <taxon>Actinomycetes</taxon>
        <taxon>Bifidobacteriales</taxon>
        <taxon>Bifidobacteriaceae</taxon>
        <taxon>Pseudoscardovia</taxon>
    </lineage>
</organism>
<dbReference type="GO" id="GO:0005829">
    <property type="term" value="C:cytosol"/>
    <property type="evidence" value="ECO:0007669"/>
    <property type="project" value="TreeGrafter"/>
</dbReference>
<comment type="caution">
    <text evidence="7">The sequence shown here is derived from an EMBL/GenBank/DDBJ whole genome shotgun (WGS) entry which is preliminary data.</text>
</comment>
<reference evidence="7 8" key="1">
    <citation type="journal article" date="2017" name="BMC Genomics">
        <title>Comparative genomic and phylogenomic analyses of the Bifidobacteriaceae family.</title>
        <authorList>
            <person name="Lugli G.A."/>
            <person name="Milani C."/>
            <person name="Turroni F."/>
            <person name="Duranti S."/>
            <person name="Mancabelli L."/>
            <person name="Mangifesta M."/>
            <person name="Ferrario C."/>
            <person name="Modesto M."/>
            <person name="Mattarelli P."/>
            <person name="Jiri K."/>
            <person name="van Sinderen D."/>
            <person name="Ventura M."/>
        </authorList>
    </citation>
    <scope>NUCLEOTIDE SEQUENCE [LARGE SCALE GENOMIC DNA]</scope>
    <source>
        <strain evidence="7 8">DSM 24742</strain>
    </source>
</reference>
<sequence length="262" mass="28961">MDLSSFSPRESETSRTSRAGAPRRPMTPNGTPREEADLLLGTALFRQVPPADAAQLIPHLKHRVFAKGDLIFSQGDTDQRMYVIERGRVKLTRESADHRIQLLSISTAGEILGEIPVFDPNGGPRTANAIAMTNGTATASLEHDVLFGWLDDHPRVAVNMLQVLANRMRLNNEHISDLVFMDVPGRLAKTLLDLAKRFGKPTEAGIAVTHGLTQEELAQLVGTSRETVNKALMDFTNRGWIARDGRTIVIFQPGQLIRRAQR</sequence>
<dbReference type="InterPro" id="IPR036390">
    <property type="entry name" value="WH_DNA-bd_sf"/>
</dbReference>
<dbReference type="InterPro" id="IPR014710">
    <property type="entry name" value="RmlC-like_jellyroll"/>
</dbReference>
<dbReference type="CDD" id="cd00038">
    <property type="entry name" value="CAP_ED"/>
    <property type="match status" value="1"/>
</dbReference>